<evidence type="ECO:0000313" key="1">
    <source>
        <dbReference type="EMBL" id="ANZ49205.1"/>
    </source>
</evidence>
<organism evidence="1 2">
    <name type="scientific">Erwinia phage vB_EamM_Huxley</name>
    <dbReference type="NCBI Taxonomy" id="1883373"/>
    <lineage>
        <taxon>Viruses</taxon>
        <taxon>Duplodnaviria</taxon>
        <taxon>Heunggongvirae</taxon>
        <taxon>Uroviricota</taxon>
        <taxon>Caudoviricetes</taxon>
        <taxon>Chimalliviridae</taxon>
        <taxon>Machinavirus</taxon>
        <taxon>Machinavirus machina</taxon>
    </lineage>
</organism>
<dbReference type="KEGG" id="vg:29069245"/>
<dbReference type="GeneID" id="29069245"/>
<accession>A0A1B2IDB8</accession>
<evidence type="ECO:0000313" key="2">
    <source>
        <dbReference type="Proteomes" id="UP000203302"/>
    </source>
</evidence>
<dbReference type="RefSeq" id="YP_009293091.1">
    <property type="nucleotide sequence ID" value="NC_031127.1"/>
</dbReference>
<protein>
    <submittedName>
        <fullName evidence="1">Uncharacterized protein</fullName>
    </submittedName>
</protein>
<dbReference type="OrthoDB" id="40160at10239"/>
<dbReference type="EMBL" id="KX397368">
    <property type="protein sequence ID" value="ANZ49205.1"/>
    <property type="molecule type" value="Genomic_DNA"/>
</dbReference>
<reference evidence="2" key="1">
    <citation type="submission" date="2016-06" db="EMBL/GenBank/DDBJ databases">
        <authorList>
            <person name="Berg J.A."/>
            <person name="Grossarth S.E."/>
            <person name="Jarvis T.M."/>
            <person name="Merrill B.D."/>
            <person name="Breakwell D.P."/>
            <person name="Hope S."/>
            <person name="Grose J.H."/>
        </authorList>
    </citation>
    <scope>NUCLEOTIDE SEQUENCE [LARGE SCALE GENOMIC DNA]</scope>
</reference>
<gene>
    <name evidence="1" type="ORF">HUXLEY_123</name>
</gene>
<sequence length="108" mass="12396">MLSPSLIDVRDELSTNDYLIRMQSAFQKPLGGPPEARQVYAQVIGVDNKEVHFTNLETKLDFTMPLNVFLFVPALGLPVEISRVHHRIFCWPDVHKENSDPIQLQIRL</sequence>
<proteinExistence type="predicted"/>
<dbReference type="Proteomes" id="UP000203302">
    <property type="component" value="Segment"/>
</dbReference>
<name>A0A1B2IDB8_9CAUD</name>